<dbReference type="Pfam" id="PF06999">
    <property type="entry name" value="Suc_Fer-like"/>
    <property type="match status" value="1"/>
</dbReference>
<evidence type="ECO:0000313" key="5">
    <source>
        <dbReference type="Proteomes" id="UP000053328"/>
    </source>
</evidence>
<keyword evidence="5" id="KW-1185">Reference proteome</keyword>
<proteinExistence type="inferred from homology"/>
<name>A0A0D1YSF3_9EURO</name>
<evidence type="ECO:0000313" key="4">
    <source>
        <dbReference type="EMBL" id="KIW18181.1"/>
    </source>
</evidence>
<dbReference type="InterPro" id="IPR036249">
    <property type="entry name" value="Thioredoxin-like_sf"/>
</dbReference>
<protein>
    <recommendedName>
        <fullName evidence="2">Altered inheritance of mitochondria protein 32</fullName>
    </recommendedName>
</protein>
<dbReference type="InterPro" id="IPR009737">
    <property type="entry name" value="Aim32/Apd1-like"/>
</dbReference>
<dbReference type="STRING" id="91928.A0A0D1YSF3"/>
<dbReference type="PANTHER" id="PTHR31902">
    <property type="entry name" value="ACTIN PATCHES DISTAL PROTEIN 1"/>
    <property type="match status" value="1"/>
</dbReference>
<dbReference type="OrthoDB" id="10253744at2759"/>
<evidence type="ECO:0000256" key="3">
    <source>
        <dbReference type="SAM" id="MobiDB-lite"/>
    </source>
</evidence>
<dbReference type="VEuPathDB" id="FungiDB:PV08_02469"/>
<dbReference type="SUPFAM" id="SSF52833">
    <property type="entry name" value="Thioredoxin-like"/>
    <property type="match status" value="1"/>
</dbReference>
<organism evidence="4 5">
    <name type="scientific">Exophiala spinifera</name>
    <dbReference type="NCBI Taxonomy" id="91928"/>
    <lineage>
        <taxon>Eukaryota</taxon>
        <taxon>Fungi</taxon>
        <taxon>Dikarya</taxon>
        <taxon>Ascomycota</taxon>
        <taxon>Pezizomycotina</taxon>
        <taxon>Eurotiomycetes</taxon>
        <taxon>Chaetothyriomycetidae</taxon>
        <taxon>Chaetothyriales</taxon>
        <taxon>Herpotrichiellaceae</taxon>
        <taxon>Exophiala</taxon>
    </lineage>
</organism>
<dbReference type="EMBL" id="KN847493">
    <property type="protein sequence ID" value="KIW18181.1"/>
    <property type="molecule type" value="Genomic_DNA"/>
</dbReference>
<reference evidence="4 5" key="1">
    <citation type="submission" date="2015-01" db="EMBL/GenBank/DDBJ databases">
        <title>The Genome Sequence of Exophiala spinifera CBS89968.</title>
        <authorList>
            <consortium name="The Broad Institute Genomics Platform"/>
            <person name="Cuomo C."/>
            <person name="de Hoog S."/>
            <person name="Gorbushina A."/>
            <person name="Stielow B."/>
            <person name="Teixiera M."/>
            <person name="Abouelleil A."/>
            <person name="Chapman S.B."/>
            <person name="Priest M."/>
            <person name="Young S.K."/>
            <person name="Wortman J."/>
            <person name="Nusbaum C."/>
            <person name="Birren B."/>
        </authorList>
    </citation>
    <scope>NUCLEOTIDE SEQUENCE [LARGE SCALE GENOMIC DNA]</scope>
    <source>
        <strain evidence="4 5">CBS 89968</strain>
    </source>
</reference>
<evidence type="ECO:0000256" key="2">
    <source>
        <dbReference type="ARBA" id="ARBA00040895"/>
    </source>
</evidence>
<dbReference type="AlphaFoldDB" id="A0A0D1YSF3"/>
<evidence type="ECO:0000256" key="1">
    <source>
        <dbReference type="ARBA" id="ARBA00038208"/>
    </source>
</evidence>
<dbReference type="PANTHER" id="PTHR31902:SF7">
    <property type="entry name" value="ALTERED INHERITANCE OF MITOCHONDRIA PROTEIN 32"/>
    <property type="match status" value="1"/>
</dbReference>
<dbReference type="RefSeq" id="XP_016238397.1">
    <property type="nucleotide sequence ID" value="XM_016376827.1"/>
</dbReference>
<dbReference type="Proteomes" id="UP000053328">
    <property type="component" value="Unassembled WGS sequence"/>
</dbReference>
<feature type="region of interest" description="Disordered" evidence="3">
    <location>
        <begin position="82"/>
        <end position="106"/>
    </location>
</feature>
<dbReference type="CDD" id="cd03062">
    <property type="entry name" value="TRX_Fd_Sucrase"/>
    <property type="match status" value="1"/>
</dbReference>
<feature type="compositionally biased region" description="Polar residues" evidence="3">
    <location>
        <begin position="96"/>
        <end position="106"/>
    </location>
</feature>
<dbReference type="GeneID" id="27329552"/>
<accession>A0A0D1YSF3</accession>
<dbReference type="Gene3D" id="3.40.30.10">
    <property type="entry name" value="Glutaredoxin"/>
    <property type="match status" value="1"/>
</dbReference>
<gene>
    <name evidence="4" type="ORF">PV08_02469</name>
</gene>
<dbReference type="HOGENOM" id="CLU_044499_0_0_1"/>
<comment type="similarity">
    <text evidence="1">Belongs to the AIM32 family.</text>
</comment>
<sequence length="350" mass="37388">MPDGLDIDRKAHLSGTMSAHRQHLVVSSGRSDWTSRIENERDTAAWGKFTADVKSMLGRGGEFFDPYHNDVMVSTSSFTPLEEAAERESHLHKASGTPTASDVQQAPPQQTVDALLFPAFKHFKGLGTGTDGDDRSGNDARTLIKASLLPEKDRLNAVYRDLSDAERTARSRDPALLASSLDASSIQVPTILICSHGQRDRRCGVLGPLLHGEFTRYISSSRGRAARCGGGTTGPLEPVTGAFRSSMSDTPGSADDEILPVNVGMISHVGGHKWAGNVIIYVPPGMRSPAPGAAAAAGPHPLAGKGIWYGRVEPRHVEGIVEQTLARGTVIQELFRGGLSANGEMLRLPL</sequence>